<feature type="region of interest" description="Disordered" evidence="2">
    <location>
        <begin position="77"/>
        <end position="97"/>
    </location>
</feature>
<dbReference type="eggNOG" id="KOG3348">
    <property type="taxonomic scope" value="Eukaryota"/>
</dbReference>
<dbReference type="GO" id="GO:0051537">
    <property type="term" value="F:2 iron, 2 sulfur cluster binding"/>
    <property type="evidence" value="ECO:0007669"/>
    <property type="project" value="InterPro"/>
</dbReference>
<organism evidence="3 4">
    <name type="scientific">Erythranthe guttata</name>
    <name type="common">Yellow monkey flower</name>
    <name type="synonym">Mimulus guttatus</name>
    <dbReference type="NCBI Taxonomy" id="4155"/>
    <lineage>
        <taxon>Eukaryota</taxon>
        <taxon>Viridiplantae</taxon>
        <taxon>Streptophyta</taxon>
        <taxon>Embryophyta</taxon>
        <taxon>Tracheophyta</taxon>
        <taxon>Spermatophyta</taxon>
        <taxon>Magnoliopsida</taxon>
        <taxon>eudicotyledons</taxon>
        <taxon>Gunneridae</taxon>
        <taxon>Pentapetalae</taxon>
        <taxon>asterids</taxon>
        <taxon>lamiids</taxon>
        <taxon>Lamiales</taxon>
        <taxon>Phrymaceae</taxon>
        <taxon>Erythranthe</taxon>
    </lineage>
</organism>
<dbReference type="EMBL" id="KI630253">
    <property type="protein sequence ID" value="EYU43478.1"/>
    <property type="molecule type" value="Genomic_DNA"/>
</dbReference>
<reference evidence="3 4" key="1">
    <citation type="journal article" date="2013" name="Proc. Natl. Acad. Sci. U.S.A.">
        <title>Fine-scale variation in meiotic recombination in Mimulus inferred from population shotgun sequencing.</title>
        <authorList>
            <person name="Hellsten U."/>
            <person name="Wright K.M."/>
            <person name="Jenkins J."/>
            <person name="Shu S."/>
            <person name="Yuan Y."/>
            <person name="Wessler S.R."/>
            <person name="Schmutz J."/>
            <person name="Willis J.H."/>
            <person name="Rokhsar D.S."/>
        </authorList>
    </citation>
    <scope>NUCLEOTIDE SEQUENCE [LARGE SCALE GENOMIC DNA]</scope>
    <source>
        <strain evidence="4">cv. DUN x IM62</strain>
    </source>
</reference>
<feature type="region of interest" description="Disordered" evidence="2">
    <location>
        <begin position="1"/>
        <end position="25"/>
    </location>
</feature>
<accession>A0A022RUS6</accession>
<dbReference type="InterPro" id="IPR036065">
    <property type="entry name" value="BolA-like_sf"/>
</dbReference>
<dbReference type="Proteomes" id="UP000030748">
    <property type="component" value="Unassembled WGS sequence"/>
</dbReference>
<dbReference type="KEGG" id="egt:105951112"/>
<keyword evidence="4" id="KW-1185">Reference proteome</keyword>
<evidence type="ECO:0000313" key="4">
    <source>
        <dbReference type="Proteomes" id="UP000030748"/>
    </source>
</evidence>
<dbReference type="GO" id="GO:0005634">
    <property type="term" value="C:nucleus"/>
    <property type="evidence" value="ECO:0000318"/>
    <property type="project" value="GO_Central"/>
</dbReference>
<name>A0A022RUS6_ERYGU</name>
<sequence>MAVTKEQVESTLNSKLNPSHLDVSDTSGGCGASYCVEIVSEQFEGKRLLERHRMVNTALAEEMKQIHALSITKALTPQQWALQNPPPPNPQSPPAAA</sequence>
<dbReference type="InterPro" id="IPR045115">
    <property type="entry name" value="BOL2"/>
</dbReference>
<dbReference type="Gene3D" id="3.30.300.90">
    <property type="entry name" value="BolA-like"/>
    <property type="match status" value="1"/>
</dbReference>
<gene>
    <name evidence="3" type="ORF">MIMGU_mgv1a017003mg</name>
</gene>
<dbReference type="InterPro" id="IPR002634">
    <property type="entry name" value="BolA"/>
</dbReference>
<dbReference type="PANTHER" id="PTHR12735">
    <property type="entry name" value="BOLA-LIKE PROTEIN-RELATED"/>
    <property type="match status" value="1"/>
</dbReference>
<evidence type="ECO:0000256" key="2">
    <source>
        <dbReference type="SAM" id="MobiDB-lite"/>
    </source>
</evidence>
<protein>
    <recommendedName>
        <fullName evidence="5">BolA-like protein</fullName>
    </recommendedName>
</protein>
<dbReference type="PhylomeDB" id="A0A022RUS6"/>
<dbReference type="OrthoDB" id="4983at2759"/>
<comment type="similarity">
    <text evidence="1">Belongs to the BolA/IbaG family.</text>
</comment>
<dbReference type="SUPFAM" id="SSF82657">
    <property type="entry name" value="BolA-like"/>
    <property type="match status" value="1"/>
</dbReference>
<dbReference type="OMA" id="VHAFSQK"/>
<dbReference type="GO" id="GO:0006879">
    <property type="term" value="P:intracellular iron ion homeostasis"/>
    <property type="evidence" value="ECO:0000318"/>
    <property type="project" value="GO_Central"/>
</dbReference>
<evidence type="ECO:0008006" key="5">
    <source>
        <dbReference type="Google" id="ProtNLM"/>
    </source>
</evidence>
<proteinExistence type="inferred from homology"/>
<dbReference type="GO" id="GO:0051536">
    <property type="term" value="F:iron-sulfur cluster binding"/>
    <property type="evidence" value="ECO:0000318"/>
    <property type="project" value="GO_Central"/>
</dbReference>
<evidence type="ECO:0000256" key="1">
    <source>
        <dbReference type="RuleBase" id="RU003860"/>
    </source>
</evidence>
<dbReference type="STRING" id="4155.A0A022RUS6"/>
<dbReference type="GO" id="GO:0051604">
    <property type="term" value="P:protein maturation"/>
    <property type="evidence" value="ECO:0007669"/>
    <property type="project" value="InterPro"/>
</dbReference>
<dbReference type="Pfam" id="PF01722">
    <property type="entry name" value="BolA"/>
    <property type="match status" value="1"/>
</dbReference>
<dbReference type="PANTHER" id="PTHR12735:SF27">
    <property type="entry name" value="BOLA-LIKE PROTEIN 2"/>
    <property type="match status" value="1"/>
</dbReference>
<feature type="compositionally biased region" description="Pro residues" evidence="2">
    <location>
        <begin position="84"/>
        <end position="97"/>
    </location>
</feature>
<dbReference type="PIRSF" id="PIRSF003113">
    <property type="entry name" value="BolA"/>
    <property type="match status" value="1"/>
</dbReference>
<evidence type="ECO:0000313" key="3">
    <source>
        <dbReference type="EMBL" id="EYU43478.1"/>
    </source>
</evidence>
<dbReference type="AlphaFoldDB" id="A0A022RUS6"/>
<dbReference type="GO" id="GO:0005829">
    <property type="term" value="C:cytosol"/>
    <property type="evidence" value="ECO:0000318"/>
    <property type="project" value="GO_Central"/>
</dbReference>